<sequence length="40" mass="4799">MILRVIRNSFTIYKWFSSIVLVFDIQVRIRKNPADLGQLF</sequence>
<organism evidence="1">
    <name type="scientific">Arundo donax</name>
    <name type="common">Giant reed</name>
    <name type="synonym">Donax arundinaceus</name>
    <dbReference type="NCBI Taxonomy" id="35708"/>
    <lineage>
        <taxon>Eukaryota</taxon>
        <taxon>Viridiplantae</taxon>
        <taxon>Streptophyta</taxon>
        <taxon>Embryophyta</taxon>
        <taxon>Tracheophyta</taxon>
        <taxon>Spermatophyta</taxon>
        <taxon>Magnoliopsida</taxon>
        <taxon>Liliopsida</taxon>
        <taxon>Poales</taxon>
        <taxon>Poaceae</taxon>
        <taxon>PACMAD clade</taxon>
        <taxon>Arundinoideae</taxon>
        <taxon>Arundineae</taxon>
        <taxon>Arundo</taxon>
    </lineage>
</organism>
<evidence type="ECO:0000313" key="1">
    <source>
        <dbReference type="EMBL" id="JAE27385.1"/>
    </source>
</evidence>
<name>A0A0A9GQE8_ARUDO</name>
<accession>A0A0A9GQE8</accession>
<proteinExistence type="predicted"/>
<reference evidence="1" key="2">
    <citation type="journal article" date="2015" name="Data Brief">
        <title>Shoot transcriptome of the giant reed, Arundo donax.</title>
        <authorList>
            <person name="Barrero R.A."/>
            <person name="Guerrero F.D."/>
            <person name="Moolhuijzen P."/>
            <person name="Goolsby J.A."/>
            <person name="Tidwell J."/>
            <person name="Bellgard S.E."/>
            <person name="Bellgard M.I."/>
        </authorList>
    </citation>
    <scope>NUCLEOTIDE SEQUENCE</scope>
    <source>
        <tissue evidence="1">Shoot tissue taken approximately 20 cm above the soil surface</tissue>
    </source>
</reference>
<dbReference type="AlphaFoldDB" id="A0A0A9GQE8"/>
<protein>
    <submittedName>
        <fullName evidence="1">Uncharacterized protein</fullName>
    </submittedName>
</protein>
<dbReference type="EMBL" id="GBRH01170511">
    <property type="protein sequence ID" value="JAE27385.1"/>
    <property type="molecule type" value="Transcribed_RNA"/>
</dbReference>
<reference evidence="1" key="1">
    <citation type="submission" date="2014-09" db="EMBL/GenBank/DDBJ databases">
        <authorList>
            <person name="Magalhaes I.L.F."/>
            <person name="Oliveira U."/>
            <person name="Santos F.R."/>
            <person name="Vidigal T.H.D.A."/>
            <person name="Brescovit A.D."/>
            <person name="Santos A.J."/>
        </authorList>
    </citation>
    <scope>NUCLEOTIDE SEQUENCE</scope>
    <source>
        <tissue evidence="1">Shoot tissue taken approximately 20 cm above the soil surface</tissue>
    </source>
</reference>